<name>A0A369J8L0_HYPMA</name>
<feature type="region of interest" description="Disordered" evidence="2">
    <location>
        <begin position="39"/>
        <end position="69"/>
    </location>
</feature>
<evidence type="ECO:0000256" key="1">
    <source>
        <dbReference type="SAM" id="Coils"/>
    </source>
</evidence>
<feature type="compositionally biased region" description="Polar residues" evidence="2">
    <location>
        <begin position="171"/>
        <end position="189"/>
    </location>
</feature>
<feature type="coiled-coil region" evidence="1">
    <location>
        <begin position="299"/>
        <end position="333"/>
    </location>
</feature>
<gene>
    <name evidence="3" type="ORF">Hypma_003437</name>
</gene>
<evidence type="ECO:0000313" key="3">
    <source>
        <dbReference type="EMBL" id="RDB16073.1"/>
    </source>
</evidence>
<feature type="region of interest" description="Disordered" evidence="2">
    <location>
        <begin position="154"/>
        <end position="189"/>
    </location>
</feature>
<dbReference type="InParanoid" id="A0A369J8L0"/>
<dbReference type="OrthoDB" id="3222060at2759"/>
<dbReference type="AlphaFoldDB" id="A0A369J8L0"/>
<protein>
    <submittedName>
        <fullName evidence="3">Uncharacterized protein</fullName>
    </submittedName>
</protein>
<reference evidence="3" key="1">
    <citation type="submission" date="2018-04" db="EMBL/GenBank/DDBJ databases">
        <title>Whole genome sequencing of Hypsizygus marmoreus.</title>
        <authorList>
            <person name="Choi I.-G."/>
            <person name="Min B."/>
            <person name="Kim J.-G."/>
            <person name="Kim S."/>
            <person name="Oh Y.-L."/>
            <person name="Kong W.-S."/>
            <person name="Park H."/>
            <person name="Jeong J."/>
            <person name="Song E.-S."/>
        </authorList>
    </citation>
    <scope>NUCLEOTIDE SEQUENCE [LARGE SCALE GENOMIC DNA]</scope>
    <source>
        <strain evidence="3">51987-8</strain>
    </source>
</reference>
<evidence type="ECO:0000313" key="4">
    <source>
        <dbReference type="Proteomes" id="UP000076154"/>
    </source>
</evidence>
<feature type="region of interest" description="Disordered" evidence="2">
    <location>
        <begin position="238"/>
        <end position="296"/>
    </location>
</feature>
<organism evidence="3 4">
    <name type="scientific">Hypsizygus marmoreus</name>
    <name type="common">White beech mushroom</name>
    <name type="synonym">Agaricus marmoreus</name>
    <dbReference type="NCBI Taxonomy" id="39966"/>
    <lineage>
        <taxon>Eukaryota</taxon>
        <taxon>Fungi</taxon>
        <taxon>Dikarya</taxon>
        <taxon>Basidiomycota</taxon>
        <taxon>Agaricomycotina</taxon>
        <taxon>Agaricomycetes</taxon>
        <taxon>Agaricomycetidae</taxon>
        <taxon>Agaricales</taxon>
        <taxon>Tricholomatineae</taxon>
        <taxon>Lyophyllaceae</taxon>
        <taxon>Hypsizygus</taxon>
    </lineage>
</organism>
<dbReference type="STRING" id="39966.A0A369J8L0"/>
<feature type="region of interest" description="Disordered" evidence="2">
    <location>
        <begin position="109"/>
        <end position="129"/>
    </location>
</feature>
<dbReference type="EMBL" id="LUEZ02000136">
    <property type="protein sequence ID" value="RDB16073.1"/>
    <property type="molecule type" value="Genomic_DNA"/>
</dbReference>
<comment type="caution">
    <text evidence="3">The sequence shown here is derived from an EMBL/GenBank/DDBJ whole genome shotgun (WGS) entry which is preliminary data.</text>
</comment>
<dbReference type="Proteomes" id="UP000076154">
    <property type="component" value="Unassembled WGS sequence"/>
</dbReference>
<proteinExistence type="predicted"/>
<feature type="compositionally biased region" description="Low complexity" evidence="2">
    <location>
        <begin position="155"/>
        <end position="165"/>
    </location>
</feature>
<sequence>MHDMHCPSIMDTEFRWLQLGPLEESPVKEEPFELLQPLIFPPAPSVDSSDSSCPTSPRPRRRRRSSTTSLAITKRVRPYPLLRHGTPPRTNIPGVMSNTPACGTWSLPGSQVASHRTHGPAHRRSPDADDTSYLMGHSLMPEGYVNHMPELRPVSSKSSLTSSLTGAMGESNLSRHSRSPPSRTDNLYNANEWTANPNLQQMPLAIQNTPYTGIPGIDIGYPNLTLQDLSATNVQYHDFRSPTNRNSSPDSISSGSSAFGPVPFENNPYTMHSGGQPSLQTRQSGAGYAMVSQQSTSSEERLKAEVEYLRRKNRDLEAECKRHRAAALEAMSEATTGTRATGLSTPPLSSSFLSSWKARTETRKSLFCSLNRAGNALCAWHDSRRERRAYPPRNAPPGYLNCGCTHEEALFEESLARHNVGSYHPGENVRMDPALRNPLLKLLQKRYGYQDGDFERDPVTGDWIEGEGAAFWEQQARSGSTSRRRVESDRH</sequence>
<keyword evidence="4" id="KW-1185">Reference proteome</keyword>
<feature type="compositionally biased region" description="Low complexity" evidence="2">
    <location>
        <begin position="247"/>
        <end position="257"/>
    </location>
</feature>
<accession>A0A369J8L0</accession>
<keyword evidence="1" id="KW-0175">Coiled coil</keyword>
<feature type="compositionally biased region" description="Polar residues" evidence="2">
    <location>
        <begin position="267"/>
        <end position="284"/>
    </location>
</feature>
<feature type="compositionally biased region" description="Low complexity" evidence="2">
    <location>
        <begin position="45"/>
        <end position="55"/>
    </location>
</feature>
<evidence type="ECO:0000256" key="2">
    <source>
        <dbReference type="SAM" id="MobiDB-lite"/>
    </source>
</evidence>